<dbReference type="KEGG" id="saq:Sare_1211"/>
<protein>
    <submittedName>
        <fullName evidence="1">Uncharacterized protein</fullName>
    </submittedName>
</protein>
<dbReference type="STRING" id="391037.Sare_1211"/>
<organism evidence="1">
    <name type="scientific">Salinispora arenicola (strain CNS-205)</name>
    <dbReference type="NCBI Taxonomy" id="391037"/>
    <lineage>
        <taxon>Bacteria</taxon>
        <taxon>Bacillati</taxon>
        <taxon>Actinomycetota</taxon>
        <taxon>Actinomycetes</taxon>
        <taxon>Micromonosporales</taxon>
        <taxon>Micromonosporaceae</taxon>
        <taxon>Salinispora</taxon>
    </lineage>
</organism>
<proteinExistence type="predicted"/>
<gene>
    <name evidence="1" type="ordered locus">Sare_1211</name>
</gene>
<sequence>MAYVERKALSMQIKGHGASTETTATLVALARVPDIHYLGRPYPNRPPSAHHRIHLHATPRESALAHAYEARCIYRPGVYAF</sequence>
<dbReference type="AlphaFoldDB" id="A8M693"/>
<name>A8M693_SALAI</name>
<reference evidence="1" key="1">
    <citation type="submission" date="2007-10" db="EMBL/GenBank/DDBJ databases">
        <title>Complete sequence of Salinispora arenicola CNS-205.</title>
        <authorList>
            <consortium name="US DOE Joint Genome Institute"/>
            <person name="Copeland A."/>
            <person name="Lucas S."/>
            <person name="Lapidus A."/>
            <person name="Barry K."/>
            <person name="Glavina del Rio T."/>
            <person name="Dalin E."/>
            <person name="Tice H."/>
            <person name="Pitluck S."/>
            <person name="Foster B."/>
            <person name="Schmutz J."/>
            <person name="Larimer F."/>
            <person name="Land M."/>
            <person name="Hauser L."/>
            <person name="Kyrpides N."/>
            <person name="Ivanova N."/>
            <person name="Jensen P.R."/>
            <person name="Moore B.S."/>
            <person name="Penn K."/>
            <person name="Jenkins C."/>
            <person name="Udwary D."/>
            <person name="Xiang L."/>
            <person name="Gontang E."/>
            <person name="Richardson P."/>
        </authorList>
    </citation>
    <scope>NUCLEOTIDE SEQUENCE [LARGE SCALE GENOMIC DNA]</scope>
    <source>
        <strain evidence="1">CNS-205</strain>
    </source>
</reference>
<accession>A8M693</accession>
<evidence type="ECO:0000313" key="1">
    <source>
        <dbReference type="EMBL" id="ABV97118.1"/>
    </source>
</evidence>
<dbReference type="EMBL" id="CP000850">
    <property type="protein sequence ID" value="ABV97118.1"/>
    <property type="molecule type" value="Genomic_DNA"/>
</dbReference>
<dbReference type="HOGENOM" id="CLU_2571805_0_0_11"/>